<accession>A0A4C1T3C2</accession>
<name>A0A4C1T3C2_EUMVA</name>
<dbReference type="Proteomes" id="UP000299102">
    <property type="component" value="Unassembled WGS sequence"/>
</dbReference>
<dbReference type="AlphaFoldDB" id="A0A4C1T3C2"/>
<proteinExistence type="predicted"/>
<organism evidence="2 3">
    <name type="scientific">Eumeta variegata</name>
    <name type="common">Bagworm moth</name>
    <name type="synonym">Eumeta japonica</name>
    <dbReference type="NCBI Taxonomy" id="151549"/>
    <lineage>
        <taxon>Eukaryota</taxon>
        <taxon>Metazoa</taxon>
        <taxon>Ecdysozoa</taxon>
        <taxon>Arthropoda</taxon>
        <taxon>Hexapoda</taxon>
        <taxon>Insecta</taxon>
        <taxon>Pterygota</taxon>
        <taxon>Neoptera</taxon>
        <taxon>Endopterygota</taxon>
        <taxon>Lepidoptera</taxon>
        <taxon>Glossata</taxon>
        <taxon>Ditrysia</taxon>
        <taxon>Tineoidea</taxon>
        <taxon>Psychidae</taxon>
        <taxon>Oiketicinae</taxon>
        <taxon>Eumeta</taxon>
    </lineage>
</organism>
<sequence>MAAYESTAPCSSGSDGSREGRQFPACSGEASSRRRWPLRFAGGLRRELFTWRLTAGRFTDRLLRAGHDRLSTQYAIRTTHTNNTDPRVTTHCAIRSVTGDCMV</sequence>
<evidence type="ECO:0000256" key="1">
    <source>
        <dbReference type="SAM" id="MobiDB-lite"/>
    </source>
</evidence>
<dbReference type="EMBL" id="BGZK01004261">
    <property type="protein sequence ID" value="GBP07948.1"/>
    <property type="molecule type" value="Genomic_DNA"/>
</dbReference>
<reference evidence="2 3" key="1">
    <citation type="journal article" date="2019" name="Commun. Biol.">
        <title>The bagworm genome reveals a unique fibroin gene that provides high tensile strength.</title>
        <authorList>
            <person name="Kono N."/>
            <person name="Nakamura H."/>
            <person name="Ohtoshi R."/>
            <person name="Tomita M."/>
            <person name="Numata K."/>
            <person name="Arakawa K."/>
        </authorList>
    </citation>
    <scope>NUCLEOTIDE SEQUENCE [LARGE SCALE GENOMIC DNA]</scope>
</reference>
<gene>
    <name evidence="2" type="ORF">EVAR_77036_1</name>
</gene>
<evidence type="ECO:0000313" key="2">
    <source>
        <dbReference type="EMBL" id="GBP07948.1"/>
    </source>
</evidence>
<evidence type="ECO:0000313" key="3">
    <source>
        <dbReference type="Proteomes" id="UP000299102"/>
    </source>
</evidence>
<protein>
    <submittedName>
        <fullName evidence="2">Uncharacterized protein</fullName>
    </submittedName>
</protein>
<comment type="caution">
    <text evidence="2">The sequence shown here is derived from an EMBL/GenBank/DDBJ whole genome shotgun (WGS) entry which is preliminary data.</text>
</comment>
<keyword evidence="3" id="KW-1185">Reference proteome</keyword>
<feature type="region of interest" description="Disordered" evidence="1">
    <location>
        <begin position="1"/>
        <end position="32"/>
    </location>
</feature>